<feature type="compositionally biased region" description="Polar residues" evidence="1">
    <location>
        <begin position="146"/>
        <end position="156"/>
    </location>
</feature>
<dbReference type="AlphaFoldDB" id="A0AAN6ZGP2"/>
<organism evidence="2 3">
    <name type="scientific">Trichocladium antarcticum</name>
    <dbReference type="NCBI Taxonomy" id="1450529"/>
    <lineage>
        <taxon>Eukaryota</taxon>
        <taxon>Fungi</taxon>
        <taxon>Dikarya</taxon>
        <taxon>Ascomycota</taxon>
        <taxon>Pezizomycotina</taxon>
        <taxon>Sordariomycetes</taxon>
        <taxon>Sordariomycetidae</taxon>
        <taxon>Sordariales</taxon>
        <taxon>Chaetomiaceae</taxon>
        <taxon>Trichocladium</taxon>
    </lineage>
</organism>
<evidence type="ECO:0000313" key="3">
    <source>
        <dbReference type="Proteomes" id="UP001304895"/>
    </source>
</evidence>
<reference evidence="2" key="1">
    <citation type="journal article" date="2023" name="Mol. Phylogenet. Evol.">
        <title>Genome-scale phylogeny and comparative genomics of the fungal order Sordariales.</title>
        <authorList>
            <person name="Hensen N."/>
            <person name="Bonometti L."/>
            <person name="Westerberg I."/>
            <person name="Brannstrom I.O."/>
            <person name="Guillou S."/>
            <person name="Cros-Aarteil S."/>
            <person name="Calhoun S."/>
            <person name="Haridas S."/>
            <person name="Kuo A."/>
            <person name="Mondo S."/>
            <person name="Pangilinan J."/>
            <person name="Riley R."/>
            <person name="LaButti K."/>
            <person name="Andreopoulos B."/>
            <person name="Lipzen A."/>
            <person name="Chen C."/>
            <person name="Yan M."/>
            <person name="Daum C."/>
            <person name="Ng V."/>
            <person name="Clum A."/>
            <person name="Steindorff A."/>
            <person name="Ohm R.A."/>
            <person name="Martin F."/>
            <person name="Silar P."/>
            <person name="Natvig D.O."/>
            <person name="Lalanne C."/>
            <person name="Gautier V."/>
            <person name="Ament-Velasquez S.L."/>
            <person name="Kruys A."/>
            <person name="Hutchinson M.I."/>
            <person name="Powell A.J."/>
            <person name="Barry K."/>
            <person name="Miller A.N."/>
            <person name="Grigoriev I.V."/>
            <person name="Debuchy R."/>
            <person name="Gladieux P."/>
            <person name="Hiltunen Thoren M."/>
            <person name="Johannesson H."/>
        </authorList>
    </citation>
    <scope>NUCLEOTIDE SEQUENCE</scope>
    <source>
        <strain evidence="2">CBS 123565</strain>
    </source>
</reference>
<keyword evidence="3" id="KW-1185">Reference proteome</keyword>
<evidence type="ECO:0000313" key="2">
    <source>
        <dbReference type="EMBL" id="KAK4137213.1"/>
    </source>
</evidence>
<accession>A0AAN6ZGP2</accession>
<name>A0AAN6ZGP2_9PEZI</name>
<reference evidence="2" key="2">
    <citation type="submission" date="2023-05" db="EMBL/GenBank/DDBJ databases">
        <authorList>
            <consortium name="Lawrence Berkeley National Laboratory"/>
            <person name="Steindorff A."/>
            <person name="Hensen N."/>
            <person name="Bonometti L."/>
            <person name="Westerberg I."/>
            <person name="Brannstrom I.O."/>
            <person name="Guillou S."/>
            <person name="Cros-Aarteil S."/>
            <person name="Calhoun S."/>
            <person name="Haridas S."/>
            <person name="Kuo A."/>
            <person name="Mondo S."/>
            <person name="Pangilinan J."/>
            <person name="Riley R."/>
            <person name="Labutti K."/>
            <person name="Andreopoulos B."/>
            <person name="Lipzen A."/>
            <person name="Chen C."/>
            <person name="Yanf M."/>
            <person name="Daum C."/>
            <person name="Ng V."/>
            <person name="Clum A."/>
            <person name="Ohm R."/>
            <person name="Martin F."/>
            <person name="Silar P."/>
            <person name="Natvig D."/>
            <person name="Lalanne C."/>
            <person name="Gautier V."/>
            <person name="Ament-Velasquez S.L."/>
            <person name="Kruys A."/>
            <person name="Hutchinson M.I."/>
            <person name="Powell A.J."/>
            <person name="Barry K."/>
            <person name="Miller A.N."/>
            <person name="Grigoriev I.V."/>
            <person name="Debuchy R."/>
            <person name="Gladieux P."/>
            <person name="Thoren M.H."/>
            <person name="Johannesson H."/>
        </authorList>
    </citation>
    <scope>NUCLEOTIDE SEQUENCE</scope>
    <source>
        <strain evidence="2">CBS 123565</strain>
    </source>
</reference>
<feature type="region of interest" description="Disordered" evidence="1">
    <location>
        <begin position="138"/>
        <end position="163"/>
    </location>
</feature>
<sequence>MAVLVCRPSQANCHCCYTTSVRHVSVERRHHTIGDFQCYVAATKRLLRTSLGQRRDYGHHHLIPAAQLRPICPKQTPGPRGGSNRTESNPRQVAGHPPPPPAIETRLSLNGSANLGKTHTHRPAPTAQLLHPSFALTHPKTVRPGNITSNCPSHTAPSPYAAK</sequence>
<dbReference type="Proteomes" id="UP001304895">
    <property type="component" value="Unassembled WGS sequence"/>
</dbReference>
<feature type="region of interest" description="Disordered" evidence="1">
    <location>
        <begin position="68"/>
        <end position="104"/>
    </location>
</feature>
<protein>
    <submittedName>
        <fullName evidence="2">Uncharacterized protein</fullName>
    </submittedName>
</protein>
<comment type="caution">
    <text evidence="2">The sequence shown here is derived from an EMBL/GenBank/DDBJ whole genome shotgun (WGS) entry which is preliminary data.</text>
</comment>
<dbReference type="EMBL" id="MU853402">
    <property type="protein sequence ID" value="KAK4137213.1"/>
    <property type="molecule type" value="Genomic_DNA"/>
</dbReference>
<gene>
    <name evidence="2" type="ORF">BT67DRAFT_98783</name>
</gene>
<evidence type="ECO:0000256" key="1">
    <source>
        <dbReference type="SAM" id="MobiDB-lite"/>
    </source>
</evidence>
<proteinExistence type="predicted"/>